<dbReference type="SUPFAM" id="SSF52540">
    <property type="entry name" value="P-loop containing nucleoside triphosphate hydrolases"/>
    <property type="match status" value="1"/>
</dbReference>
<dbReference type="EMBL" id="JADCTT010000001">
    <property type="protein sequence ID" value="KAF9758792.1"/>
    <property type="molecule type" value="Genomic_DNA"/>
</dbReference>
<dbReference type="AlphaFoldDB" id="A0A8H7NME7"/>
<comment type="caution">
    <text evidence="2">The sequence shown here is derived from an EMBL/GenBank/DDBJ whole genome shotgun (WGS) entry which is preliminary data.</text>
</comment>
<evidence type="ECO:0000313" key="3">
    <source>
        <dbReference type="Proteomes" id="UP000616885"/>
    </source>
</evidence>
<evidence type="ECO:0000313" key="2">
    <source>
        <dbReference type="EMBL" id="KAF9758792.1"/>
    </source>
</evidence>
<dbReference type="Pfam" id="PF17784">
    <property type="entry name" value="Sulfotransfer_4"/>
    <property type="match status" value="1"/>
</dbReference>
<dbReference type="Proteomes" id="UP000616885">
    <property type="component" value="Unassembled WGS sequence"/>
</dbReference>
<keyword evidence="1" id="KW-1133">Transmembrane helix</keyword>
<name>A0A8H7NME7_BIOOC</name>
<reference evidence="2" key="1">
    <citation type="submission" date="2020-10" db="EMBL/GenBank/DDBJ databases">
        <title>High-Quality Genome Resource of Clonostachys rosea strain S41 by Oxford Nanopore Long-Read Sequencing.</title>
        <authorList>
            <person name="Wang H."/>
        </authorList>
    </citation>
    <scope>NUCLEOTIDE SEQUENCE</scope>
    <source>
        <strain evidence="2">S41</strain>
    </source>
</reference>
<accession>A0A8H7NME7</accession>
<organism evidence="2 3">
    <name type="scientific">Bionectria ochroleuca</name>
    <name type="common">Gliocladium roseum</name>
    <dbReference type="NCBI Taxonomy" id="29856"/>
    <lineage>
        <taxon>Eukaryota</taxon>
        <taxon>Fungi</taxon>
        <taxon>Dikarya</taxon>
        <taxon>Ascomycota</taxon>
        <taxon>Pezizomycotina</taxon>
        <taxon>Sordariomycetes</taxon>
        <taxon>Hypocreomycetidae</taxon>
        <taxon>Hypocreales</taxon>
        <taxon>Bionectriaceae</taxon>
        <taxon>Clonostachys</taxon>
    </lineage>
</organism>
<feature type="transmembrane region" description="Helical" evidence="1">
    <location>
        <begin position="127"/>
        <end position="144"/>
    </location>
</feature>
<gene>
    <name evidence="2" type="ORF">IM811_000486</name>
</gene>
<sequence>MPRFITDSRVAPTDKAPLRAIGLGLPRAATSSLQAAFEEIGYGPCLHMAQIIPHPDRLQLIIDASYEKNTETRHKMLHTLVDGYSAVCDVPAILFYKDFMEMFPDAKLVLNGRPNPEVWAQSCRESFGYFFSPWFYYVGFFWSVDRHWYRLNMRVVEYYKELYNEPTIFQASAYTTYYKSVRDDAKANNWTLLEFQAEEGWAPLCKFLKQDVPDKPFPRVNERKTFQVVKRVFIAKGILSWMAVGGIIWAGWSQGPWLLSRLRGLVSAF</sequence>
<keyword evidence="1" id="KW-0812">Transmembrane</keyword>
<dbReference type="InterPro" id="IPR040632">
    <property type="entry name" value="Sulfotransfer_4"/>
</dbReference>
<dbReference type="PANTHER" id="PTHR36978">
    <property type="entry name" value="P-LOOP CONTAINING NUCLEOTIDE TRIPHOSPHATE HYDROLASE"/>
    <property type="match status" value="1"/>
</dbReference>
<evidence type="ECO:0000256" key="1">
    <source>
        <dbReference type="SAM" id="Phobius"/>
    </source>
</evidence>
<proteinExistence type="predicted"/>
<dbReference type="Gene3D" id="3.40.50.300">
    <property type="entry name" value="P-loop containing nucleotide triphosphate hydrolases"/>
    <property type="match status" value="1"/>
</dbReference>
<feature type="transmembrane region" description="Helical" evidence="1">
    <location>
        <begin position="233"/>
        <end position="252"/>
    </location>
</feature>
<evidence type="ECO:0008006" key="4">
    <source>
        <dbReference type="Google" id="ProtNLM"/>
    </source>
</evidence>
<dbReference type="PANTHER" id="PTHR36978:SF4">
    <property type="entry name" value="P-LOOP CONTAINING NUCLEOSIDE TRIPHOSPHATE HYDROLASE PROTEIN"/>
    <property type="match status" value="1"/>
</dbReference>
<keyword evidence="1" id="KW-0472">Membrane</keyword>
<protein>
    <recommendedName>
        <fullName evidence="4">NAD dependent epimerase/dehydratase</fullName>
    </recommendedName>
</protein>
<dbReference type="InterPro" id="IPR027417">
    <property type="entry name" value="P-loop_NTPase"/>
</dbReference>